<evidence type="ECO:0000313" key="2">
    <source>
        <dbReference type="Proteomes" id="UP000184386"/>
    </source>
</evidence>
<dbReference type="Gene3D" id="1.10.10.60">
    <property type="entry name" value="Homeodomain-like"/>
    <property type="match status" value="1"/>
</dbReference>
<proteinExistence type="predicted"/>
<dbReference type="AlphaFoldDB" id="A0A1M6KMR2"/>
<name>A0A1M6KMR2_9FIRM</name>
<organism evidence="1 2">
    <name type="scientific">Anaerocolumna jejuensis DSM 15929</name>
    <dbReference type="NCBI Taxonomy" id="1121322"/>
    <lineage>
        <taxon>Bacteria</taxon>
        <taxon>Bacillati</taxon>
        <taxon>Bacillota</taxon>
        <taxon>Clostridia</taxon>
        <taxon>Lachnospirales</taxon>
        <taxon>Lachnospiraceae</taxon>
        <taxon>Anaerocolumna</taxon>
    </lineage>
</organism>
<accession>A0A1M6KMR2</accession>
<protein>
    <recommendedName>
        <fullName evidence="3">Homeodomain-like domain-containing protein</fullName>
    </recommendedName>
</protein>
<dbReference type="OrthoDB" id="92877at2"/>
<gene>
    <name evidence="1" type="ORF">SAMN02745136_00510</name>
</gene>
<evidence type="ECO:0008006" key="3">
    <source>
        <dbReference type="Google" id="ProtNLM"/>
    </source>
</evidence>
<dbReference type="RefSeq" id="WP_139241084.1">
    <property type="nucleotide sequence ID" value="NZ_FRAC01000006.1"/>
</dbReference>
<reference evidence="1 2" key="1">
    <citation type="submission" date="2016-11" db="EMBL/GenBank/DDBJ databases">
        <authorList>
            <person name="Jaros S."/>
            <person name="Januszkiewicz K."/>
            <person name="Wedrychowicz H."/>
        </authorList>
    </citation>
    <scope>NUCLEOTIDE SEQUENCE [LARGE SCALE GENOMIC DNA]</scope>
    <source>
        <strain evidence="1 2">DSM 15929</strain>
    </source>
</reference>
<dbReference type="STRING" id="1121322.SAMN02745136_00510"/>
<sequence>MIKDKDIGQKVLQMYQQGYSRRAIQDMLKVSEALVSRYLTKAGYRARSAPITVEQIDYIEDSYSSGLSINQIAVNFGISQYAVQCKLKQRGYDLNDKVSEKEKEYIQSLRGEGYTINEIMMKTGRGWQTVKNHIAGK</sequence>
<keyword evidence="2" id="KW-1185">Reference proteome</keyword>
<dbReference type="EMBL" id="FRAC01000006">
    <property type="protein sequence ID" value="SHJ60225.1"/>
    <property type="molecule type" value="Genomic_DNA"/>
</dbReference>
<dbReference type="Proteomes" id="UP000184386">
    <property type="component" value="Unassembled WGS sequence"/>
</dbReference>
<evidence type="ECO:0000313" key="1">
    <source>
        <dbReference type="EMBL" id="SHJ60225.1"/>
    </source>
</evidence>